<sequence length="279" mass="30178">MTAAATQVTGPAVTELVPGALYRIGGTVPACDLTWLADGTASFEPLNCYLLTTPGDAVFLDTGPAILRPRVARAARELAGDRALWVFPTRNEFDCIGNLGLLLGLRDDARLLFGGGGGILEWVGDEDGRSFLGRREIRLAPNGSTTEFGGGVRFHWLDAPVKQMFLTQWAYEESTKTLFTSDFFGWSRPGAADAPPVVQRPEDLPGPDALLEEIPRRVNWLPGATAPEVAEAFDRVAAAYDVERIAPVHGRVISGAATVRRAFDDTRSALARLTEVRTR</sequence>
<proteinExistence type="predicted"/>
<gene>
    <name evidence="1" type="ORF">ACFPZN_47055</name>
</gene>
<dbReference type="InterPro" id="IPR036866">
    <property type="entry name" value="RibonucZ/Hydroxyglut_hydro"/>
</dbReference>
<protein>
    <recommendedName>
        <fullName evidence="3">MBL fold metallo-hydrolase</fullName>
    </recommendedName>
</protein>
<organism evidence="1 2">
    <name type="scientific">Actinomadura rugatobispora</name>
    <dbReference type="NCBI Taxonomy" id="1994"/>
    <lineage>
        <taxon>Bacteria</taxon>
        <taxon>Bacillati</taxon>
        <taxon>Actinomycetota</taxon>
        <taxon>Actinomycetes</taxon>
        <taxon>Streptosporangiales</taxon>
        <taxon>Thermomonosporaceae</taxon>
        <taxon>Actinomadura</taxon>
    </lineage>
</organism>
<evidence type="ECO:0000313" key="2">
    <source>
        <dbReference type="Proteomes" id="UP001596074"/>
    </source>
</evidence>
<dbReference type="SUPFAM" id="SSF56281">
    <property type="entry name" value="Metallo-hydrolase/oxidoreductase"/>
    <property type="match status" value="1"/>
</dbReference>
<evidence type="ECO:0000313" key="1">
    <source>
        <dbReference type="EMBL" id="MFC5753223.1"/>
    </source>
</evidence>
<evidence type="ECO:0008006" key="3">
    <source>
        <dbReference type="Google" id="ProtNLM"/>
    </source>
</evidence>
<dbReference type="EMBL" id="JBHSON010000106">
    <property type="protein sequence ID" value="MFC5753223.1"/>
    <property type="molecule type" value="Genomic_DNA"/>
</dbReference>
<accession>A0ABW1AFA4</accession>
<comment type="caution">
    <text evidence="1">The sequence shown here is derived from an EMBL/GenBank/DDBJ whole genome shotgun (WGS) entry which is preliminary data.</text>
</comment>
<dbReference type="RefSeq" id="WP_378290025.1">
    <property type="nucleotide sequence ID" value="NZ_JBHSON010000106.1"/>
</dbReference>
<name>A0ABW1AFA4_9ACTN</name>
<keyword evidence="2" id="KW-1185">Reference proteome</keyword>
<reference evidence="2" key="1">
    <citation type="journal article" date="2019" name="Int. J. Syst. Evol. Microbiol.">
        <title>The Global Catalogue of Microorganisms (GCM) 10K type strain sequencing project: providing services to taxonomists for standard genome sequencing and annotation.</title>
        <authorList>
            <consortium name="The Broad Institute Genomics Platform"/>
            <consortium name="The Broad Institute Genome Sequencing Center for Infectious Disease"/>
            <person name="Wu L."/>
            <person name="Ma J."/>
        </authorList>
    </citation>
    <scope>NUCLEOTIDE SEQUENCE [LARGE SCALE GENOMIC DNA]</scope>
    <source>
        <strain evidence="2">KCTC 42087</strain>
    </source>
</reference>
<dbReference type="Gene3D" id="3.60.15.10">
    <property type="entry name" value="Ribonuclease Z/Hydroxyacylglutathione hydrolase-like"/>
    <property type="match status" value="1"/>
</dbReference>
<dbReference type="Proteomes" id="UP001596074">
    <property type="component" value="Unassembled WGS sequence"/>
</dbReference>